<dbReference type="Proteomes" id="UP000005615">
    <property type="component" value="Unassembled WGS sequence"/>
</dbReference>
<dbReference type="RefSeq" id="WP_009575434.1">
    <property type="nucleotide sequence ID" value="NZ_AEIG01000026.1"/>
</dbReference>
<proteinExistence type="predicted"/>
<gene>
    <name evidence="1" type="ORF">IMCC3088_1144</name>
</gene>
<evidence type="ECO:0000313" key="2">
    <source>
        <dbReference type="Proteomes" id="UP000005615"/>
    </source>
</evidence>
<dbReference type="Pfam" id="PF06938">
    <property type="entry name" value="DUF1285_N"/>
    <property type="match status" value="1"/>
</dbReference>
<dbReference type="STRING" id="2518989.IMCC3088_1144"/>
<dbReference type="OrthoDB" id="3078366at2"/>
<dbReference type="eggNOG" id="COG3816">
    <property type="taxonomic scope" value="Bacteria"/>
</dbReference>
<protein>
    <submittedName>
        <fullName evidence="1">Proteophosphoglycan</fullName>
    </submittedName>
</protein>
<evidence type="ECO:0000313" key="1">
    <source>
        <dbReference type="EMBL" id="EGG29997.1"/>
    </source>
</evidence>
<dbReference type="InterPro" id="IPR048342">
    <property type="entry name" value="DUF1285_C"/>
</dbReference>
<keyword evidence="2" id="KW-1185">Reference proteome</keyword>
<accession>F3L152</accession>
<sequence>MSDFYQRIEGQLGSETLPPLDRWSPDLSGDIDIRIDSQGRWFHEGRPIERASLVALFARILRREADGHYYLLTPYEKWRILVEEHPLRIIAVEQGADEGSQCIVVVANNGVRYAVSSKYPMCLCPNDEGAFVQLDHGITAKLERPAWYQLCEWVQSDDQGLYLASAGDVFRLS</sequence>
<dbReference type="EMBL" id="AEIG01000026">
    <property type="protein sequence ID" value="EGG29997.1"/>
    <property type="molecule type" value="Genomic_DNA"/>
</dbReference>
<organism evidence="1 2">
    <name type="scientific">Aequoribacter fuscus</name>
    <dbReference type="NCBI Taxonomy" id="2518989"/>
    <lineage>
        <taxon>Bacteria</taxon>
        <taxon>Pseudomonadati</taxon>
        <taxon>Pseudomonadota</taxon>
        <taxon>Gammaproteobacteria</taxon>
        <taxon>Cellvibrionales</taxon>
        <taxon>Halieaceae</taxon>
        <taxon>Aequoribacter</taxon>
    </lineage>
</organism>
<reference evidence="1 2" key="1">
    <citation type="journal article" date="2011" name="J. Bacteriol.">
        <title>Genome sequence of strain IMCC3088, a proteorhodopsin-containing marine bacterium belonging to the OM60/NOR5 clade.</title>
        <authorList>
            <person name="Jang Y."/>
            <person name="Oh H.M."/>
            <person name="Kang I."/>
            <person name="Lee K."/>
            <person name="Yang S.J."/>
            <person name="Cho J.C."/>
        </authorList>
    </citation>
    <scope>NUCLEOTIDE SEQUENCE [LARGE SCALE GENOMIC DNA]</scope>
    <source>
        <strain evidence="1 2">IMCC3088</strain>
    </source>
</reference>
<comment type="caution">
    <text evidence="1">The sequence shown here is derived from an EMBL/GenBank/DDBJ whole genome shotgun (WGS) entry which is preliminary data.</text>
</comment>
<dbReference type="Gene3D" id="3.10.540.10">
    <property type="entry name" value="duf1285 like domain"/>
    <property type="match status" value="1"/>
</dbReference>
<dbReference type="InterPro" id="IPR048341">
    <property type="entry name" value="DUF1285_N"/>
</dbReference>
<dbReference type="Pfam" id="PF21028">
    <property type="entry name" value="DUF1285_C"/>
    <property type="match status" value="1"/>
</dbReference>
<dbReference type="AlphaFoldDB" id="F3L152"/>
<name>F3L152_9GAMM</name>